<reference evidence="7 8" key="1">
    <citation type="submission" date="2016-04" db="EMBL/GenBank/DDBJ databases">
        <title>A degradative enzymes factory behind the ericoid mycorrhizal symbiosis.</title>
        <authorList>
            <consortium name="DOE Joint Genome Institute"/>
            <person name="Martino E."/>
            <person name="Morin E."/>
            <person name="Grelet G."/>
            <person name="Kuo A."/>
            <person name="Kohler A."/>
            <person name="Daghino S."/>
            <person name="Barry K."/>
            <person name="Choi C."/>
            <person name="Cichocki N."/>
            <person name="Clum A."/>
            <person name="Copeland A."/>
            <person name="Hainaut M."/>
            <person name="Haridas S."/>
            <person name="Labutti K."/>
            <person name="Lindquist E."/>
            <person name="Lipzen A."/>
            <person name="Khouja H.-R."/>
            <person name="Murat C."/>
            <person name="Ohm R."/>
            <person name="Olson A."/>
            <person name="Spatafora J."/>
            <person name="Veneault-Fourrey C."/>
            <person name="Henrissat B."/>
            <person name="Grigoriev I."/>
            <person name="Martin F."/>
            <person name="Perotto S."/>
        </authorList>
    </citation>
    <scope>NUCLEOTIDE SEQUENCE [LARGE SCALE GENOMIC DNA]</scope>
    <source>
        <strain evidence="7 8">E</strain>
    </source>
</reference>
<dbReference type="RefSeq" id="XP_024732014.1">
    <property type="nucleotide sequence ID" value="XM_024883679.1"/>
</dbReference>
<evidence type="ECO:0000256" key="4">
    <source>
        <dbReference type="ARBA" id="ARBA00023163"/>
    </source>
</evidence>
<evidence type="ECO:0000256" key="2">
    <source>
        <dbReference type="ARBA" id="ARBA00023015"/>
    </source>
</evidence>
<dbReference type="EMBL" id="KZ613856">
    <property type="protein sequence ID" value="PMD55110.1"/>
    <property type="molecule type" value="Genomic_DNA"/>
</dbReference>
<evidence type="ECO:0000256" key="3">
    <source>
        <dbReference type="ARBA" id="ARBA00023125"/>
    </source>
</evidence>
<dbReference type="InterPro" id="IPR007219">
    <property type="entry name" value="XnlR_reg_dom"/>
</dbReference>
<dbReference type="Pfam" id="PF04082">
    <property type="entry name" value="Fungal_trans"/>
    <property type="match status" value="1"/>
</dbReference>
<evidence type="ECO:0000259" key="6">
    <source>
        <dbReference type="Pfam" id="PF04082"/>
    </source>
</evidence>
<organism evidence="7 8">
    <name type="scientific">Hyaloscypha bicolor E</name>
    <dbReference type="NCBI Taxonomy" id="1095630"/>
    <lineage>
        <taxon>Eukaryota</taxon>
        <taxon>Fungi</taxon>
        <taxon>Dikarya</taxon>
        <taxon>Ascomycota</taxon>
        <taxon>Pezizomycotina</taxon>
        <taxon>Leotiomycetes</taxon>
        <taxon>Helotiales</taxon>
        <taxon>Hyaloscyphaceae</taxon>
        <taxon>Hyaloscypha</taxon>
        <taxon>Hyaloscypha bicolor</taxon>
    </lineage>
</organism>
<evidence type="ECO:0000256" key="5">
    <source>
        <dbReference type="ARBA" id="ARBA00023242"/>
    </source>
</evidence>
<accession>A0A2J6SWE5</accession>
<dbReference type="GO" id="GO:0005634">
    <property type="term" value="C:nucleus"/>
    <property type="evidence" value="ECO:0007669"/>
    <property type="project" value="UniProtKB-SubCell"/>
</dbReference>
<dbReference type="CDD" id="cd12148">
    <property type="entry name" value="fungal_TF_MHR"/>
    <property type="match status" value="1"/>
</dbReference>
<keyword evidence="4" id="KW-0804">Transcription</keyword>
<protein>
    <recommendedName>
        <fullName evidence="6">Xylanolytic transcriptional activator regulatory domain-containing protein</fullName>
    </recommendedName>
</protein>
<keyword evidence="2" id="KW-0805">Transcription regulation</keyword>
<dbReference type="OrthoDB" id="5424793at2759"/>
<dbReference type="InterPro" id="IPR051089">
    <property type="entry name" value="prtT"/>
</dbReference>
<dbReference type="GO" id="GO:0006351">
    <property type="term" value="P:DNA-templated transcription"/>
    <property type="evidence" value="ECO:0007669"/>
    <property type="project" value="InterPro"/>
</dbReference>
<dbReference type="GO" id="GO:0000981">
    <property type="term" value="F:DNA-binding transcription factor activity, RNA polymerase II-specific"/>
    <property type="evidence" value="ECO:0007669"/>
    <property type="project" value="TreeGrafter"/>
</dbReference>
<keyword evidence="3" id="KW-0238">DNA-binding</keyword>
<comment type="subcellular location">
    <subcellularLocation>
        <location evidence="1">Nucleus</location>
    </subcellularLocation>
</comment>
<dbReference type="GeneID" id="36591756"/>
<evidence type="ECO:0000313" key="7">
    <source>
        <dbReference type="EMBL" id="PMD55110.1"/>
    </source>
</evidence>
<sequence length="524" mass="58663">MHAFGDTDPTRVDESRICSARRSPEHPAIIEHRKVTLEQAEELLSSFRRMAPHFPFVQVPGDATVPSLSRTSPFLLLAILTTASIRDPPLYHQMDFEFKRILSTKVIVEGRKSLDSVQGILVYVAWYPLHANPKNNQAFMYINLATSLTSDLGLDLELPNLNSFGNISTQGLIEGASFTDAAKRAYLGCYYLSSALSLGFQKPPGLRYRNLMDGHGQSLLQDESSAEISSLIKLQRLAERIAEVHRSSEPKGDLQMEALNAEVNIQMFQHEVQEWRKSIATSVRNLPFIGMAERYLGCAIYSHELGFLRRPYRDHLRSMTSNPPVNPAHLESCLQAAKTFCEYLLSLPETSYLDFTAIQWSMVVHAILVLSRLTFVMAANLGWDSDTTRSNVPLVMYLDALCYRFQHLSLTPSDTAETPQNPDVLYVFGMILRSCKKSYERRVAKIAPGFLIVDDANVIDMAARGHCPMLDPALNPLFDISDSTYGGSYELSESATPSTSSTAAFLPQYHDVWAVMTGSWAEEF</sequence>
<evidence type="ECO:0000256" key="1">
    <source>
        <dbReference type="ARBA" id="ARBA00004123"/>
    </source>
</evidence>
<dbReference type="GO" id="GO:0000976">
    <property type="term" value="F:transcription cis-regulatory region binding"/>
    <property type="evidence" value="ECO:0007669"/>
    <property type="project" value="TreeGrafter"/>
</dbReference>
<feature type="domain" description="Xylanolytic transcriptional activator regulatory" evidence="6">
    <location>
        <begin position="67"/>
        <end position="214"/>
    </location>
</feature>
<dbReference type="PANTHER" id="PTHR31845:SF10">
    <property type="entry name" value="ZN(II)2CYS6 TRANSCRIPTION FACTOR (EUROFUNG)"/>
    <property type="match status" value="1"/>
</dbReference>
<dbReference type="PANTHER" id="PTHR31845">
    <property type="entry name" value="FINGER DOMAIN PROTEIN, PUTATIVE-RELATED"/>
    <property type="match status" value="1"/>
</dbReference>
<gene>
    <name evidence="7" type="ORF">K444DRAFT_633965</name>
</gene>
<dbReference type="Proteomes" id="UP000235371">
    <property type="component" value="Unassembled WGS sequence"/>
</dbReference>
<dbReference type="GO" id="GO:0008270">
    <property type="term" value="F:zinc ion binding"/>
    <property type="evidence" value="ECO:0007669"/>
    <property type="project" value="InterPro"/>
</dbReference>
<keyword evidence="8" id="KW-1185">Reference proteome</keyword>
<dbReference type="InParanoid" id="A0A2J6SWE5"/>
<evidence type="ECO:0000313" key="8">
    <source>
        <dbReference type="Proteomes" id="UP000235371"/>
    </source>
</evidence>
<dbReference type="AlphaFoldDB" id="A0A2J6SWE5"/>
<keyword evidence="5" id="KW-0539">Nucleus</keyword>
<proteinExistence type="predicted"/>
<dbReference type="STRING" id="1095630.A0A2J6SWE5"/>
<name>A0A2J6SWE5_9HELO</name>